<feature type="non-terminal residue" evidence="1">
    <location>
        <position position="107"/>
    </location>
</feature>
<comment type="caution">
    <text evidence="1">The sequence shown here is derived from an EMBL/GenBank/DDBJ whole genome shotgun (WGS) entry which is preliminary data.</text>
</comment>
<organism evidence="1 2">
    <name type="scientific">Daphnia magna</name>
    <dbReference type="NCBI Taxonomy" id="35525"/>
    <lineage>
        <taxon>Eukaryota</taxon>
        <taxon>Metazoa</taxon>
        <taxon>Ecdysozoa</taxon>
        <taxon>Arthropoda</taxon>
        <taxon>Crustacea</taxon>
        <taxon>Branchiopoda</taxon>
        <taxon>Diplostraca</taxon>
        <taxon>Cladocera</taxon>
        <taxon>Anomopoda</taxon>
        <taxon>Daphniidae</taxon>
        <taxon>Daphnia</taxon>
    </lineage>
</organism>
<dbReference type="EMBL" id="LRGB01015094">
    <property type="protein sequence ID" value="KZR98984.1"/>
    <property type="molecule type" value="Genomic_DNA"/>
</dbReference>
<proteinExistence type="predicted"/>
<protein>
    <submittedName>
        <fullName evidence="1">Uncharacterized protein</fullName>
    </submittedName>
</protein>
<accession>A0A162D585</accession>
<name>A0A162D585_9CRUS</name>
<dbReference type="OrthoDB" id="66510at2759"/>
<keyword evidence="2" id="KW-1185">Reference proteome</keyword>
<reference evidence="1 2" key="1">
    <citation type="submission" date="2016-03" db="EMBL/GenBank/DDBJ databases">
        <title>EvidentialGene: Evidence-directed Construction of Genes on Genomes.</title>
        <authorList>
            <person name="Gilbert D.G."/>
            <person name="Choi J.-H."/>
            <person name="Mockaitis K."/>
            <person name="Colbourne J."/>
            <person name="Pfrender M."/>
        </authorList>
    </citation>
    <scope>NUCLEOTIDE SEQUENCE [LARGE SCALE GENOMIC DNA]</scope>
    <source>
        <strain evidence="1 2">Xinb3</strain>
        <tissue evidence="1">Complete organism</tissue>
    </source>
</reference>
<evidence type="ECO:0000313" key="1">
    <source>
        <dbReference type="EMBL" id="KZR98984.1"/>
    </source>
</evidence>
<sequence>MVFFTALPSNNPEDDVDDMLLYADDVTAEGNDAVTDLTTNTTLERSVILIDTDSEKPANLTNETQIISSLVLAWHLSQILFSLQMGFFTALPGNNPEDDHDDIVSYL</sequence>
<gene>
    <name evidence="1" type="ORF">APZ42_005347</name>
</gene>
<evidence type="ECO:0000313" key="2">
    <source>
        <dbReference type="Proteomes" id="UP000076858"/>
    </source>
</evidence>
<dbReference type="AlphaFoldDB" id="A0A162D585"/>
<dbReference type="Proteomes" id="UP000076858">
    <property type="component" value="Unassembled WGS sequence"/>
</dbReference>